<evidence type="ECO:0000256" key="1">
    <source>
        <dbReference type="SAM" id="MobiDB-lite"/>
    </source>
</evidence>
<dbReference type="Proteomes" id="UP000005237">
    <property type="component" value="Unassembled WGS sequence"/>
</dbReference>
<organism evidence="2 3">
    <name type="scientific">Caenorhabditis japonica</name>
    <dbReference type="NCBI Taxonomy" id="281687"/>
    <lineage>
        <taxon>Eukaryota</taxon>
        <taxon>Metazoa</taxon>
        <taxon>Ecdysozoa</taxon>
        <taxon>Nematoda</taxon>
        <taxon>Chromadorea</taxon>
        <taxon>Rhabditida</taxon>
        <taxon>Rhabditina</taxon>
        <taxon>Rhabditomorpha</taxon>
        <taxon>Rhabditoidea</taxon>
        <taxon>Rhabditidae</taxon>
        <taxon>Peloderinae</taxon>
        <taxon>Caenorhabditis</taxon>
    </lineage>
</organism>
<feature type="region of interest" description="Disordered" evidence="1">
    <location>
        <begin position="1"/>
        <end position="64"/>
    </location>
</feature>
<evidence type="ECO:0000313" key="3">
    <source>
        <dbReference type="Proteomes" id="UP000005237"/>
    </source>
</evidence>
<sequence>MNNPPHRKPGPRSKIHSWTRTAVVKPSVTPSRQPQRSSEKQYSSTKVIRSRQSAISPTPPMAAASVTMSTSIGEGDVSIGQQGCSISFSEDQGRSGRKRGRCKRRALSRPDASLLRTLICLSPCVSLRSPPTSTHTHTACRLASPLRSLHSRHVDCRTIVIYSIIVDLRRSANYCISFLRPFSTL</sequence>
<reference evidence="2" key="2">
    <citation type="submission" date="2022-06" db="UniProtKB">
        <authorList>
            <consortium name="EnsemblMetazoa"/>
        </authorList>
    </citation>
    <scope>IDENTIFICATION</scope>
    <source>
        <strain evidence="2">DF5081</strain>
    </source>
</reference>
<reference evidence="3" key="1">
    <citation type="submission" date="2010-08" db="EMBL/GenBank/DDBJ databases">
        <authorList>
            <consortium name="Caenorhabditis japonica Sequencing Consortium"/>
            <person name="Wilson R.K."/>
        </authorList>
    </citation>
    <scope>NUCLEOTIDE SEQUENCE [LARGE SCALE GENOMIC DNA]</scope>
    <source>
        <strain evidence="3">DF5081</strain>
    </source>
</reference>
<dbReference type="AlphaFoldDB" id="A0A8R1ENX5"/>
<feature type="compositionally biased region" description="Basic residues" evidence="1">
    <location>
        <begin position="1"/>
        <end position="17"/>
    </location>
</feature>
<feature type="compositionally biased region" description="Polar residues" evidence="1">
    <location>
        <begin position="28"/>
        <end position="56"/>
    </location>
</feature>
<evidence type="ECO:0000313" key="2">
    <source>
        <dbReference type="EnsemblMetazoa" id="CJA40459b.1"/>
    </source>
</evidence>
<feature type="compositionally biased region" description="Basic residues" evidence="1">
    <location>
        <begin position="95"/>
        <end position="105"/>
    </location>
</feature>
<name>A0A8R1ENX5_CAEJA</name>
<keyword evidence="3" id="KW-1185">Reference proteome</keyword>
<feature type="region of interest" description="Disordered" evidence="1">
    <location>
        <begin position="86"/>
        <end position="105"/>
    </location>
</feature>
<dbReference type="EnsemblMetazoa" id="CJA40459b.1">
    <property type="protein sequence ID" value="CJA40459b.1"/>
    <property type="gene ID" value="WBGene00216307"/>
</dbReference>
<accession>A0A8R1ENX5</accession>
<protein>
    <submittedName>
        <fullName evidence="2">Uncharacterized protein</fullName>
    </submittedName>
</protein>
<proteinExistence type="predicted"/>